<evidence type="ECO:0000313" key="13">
    <source>
        <dbReference type="EMBL" id="QDU97587.1"/>
    </source>
</evidence>
<reference evidence="13 14" key="1">
    <citation type="submission" date="2019-02" db="EMBL/GenBank/DDBJ databases">
        <title>Deep-cultivation of Planctomycetes and their phenomic and genomic characterization uncovers novel biology.</title>
        <authorList>
            <person name="Wiegand S."/>
            <person name="Jogler M."/>
            <person name="Boedeker C."/>
            <person name="Pinto D."/>
            <person name="Vollmers J."/>
            <person name="Rivas-Marin E."/>
            <person name="Kohn T."/>
            <person name="Peeters S.H."/>
            <person name="Heuer A."/>
            <person name="Rast P."/>
            <person name="Oberbeckmann S."/>
            <person name="Bunk B."/>
            <person name="Jeske O."/>
            <person name="Meyerdierks A."/>
            <person name="Storesund J.E."/>
            <person name="Kallscheuer N."/>
            <person name="Luecker S."/>
            <person name="Lage O.M."/>
            <person name="Pohl T."/>
            <person name="Merkel B.J."/>
            <person name="Hornburger P."/>
            <person name="Mueller R.-W."/>
            <person name="Bruemmer F."/>
            <person name="Labrenz M."/>
            <person name="Spormann A.M."/>
            <person name="Op den Camp H."/>
            <person name="Overmann J."/>
            <person name="Amann R."/>
            <person name="Jetten M.S.M."/>
            <person name="Mascher T."/>
            <person name="Medema M.H."/>
            <person name="Devos D.P."/>
            <person name="Kaster A.-K."/>
            <person name="Ovreas L."/>
            <person name="Rohde M."/>
            <person name="Galperin M.Y."/>
            <person name="Jogler C."/>
        </authorList>
    </citation>
    <scope>NUCLEOTIDE SEQUENCE [LARGE SCALE GENOMIC DNA]</scope>
    <source>
        <strain evidence="13 14">Pla85_3_4</strain>
    </source>
</reference>
<keyword evidence="5 11" id="KW-0432">Leucine biosynthesis</keyword>
<feature type="binding site" evidence="11">
    <location>
        <position position="27"/>
    </location>
    <ligand>
        <name>Mn(2+)</name>
        <dbReference type="ChEBI" id="CHEBI:29035"/>
    </ligand>
</feature>
<keyword evidence="13" id="KW-0012">Acyltransferase</keyword>
<dbReference type="KEGG" id="lcre:Pla8534_54370"/>
<dbReference type="CDD" id="cd07940">
    <property type="entry name" value="DRE_TIM_IPMS"/>
    <property type="match status" value="1"/>
</dbReference>
<dbReference type="FunFam" id="3.30.160.270:FF:000003">
    <property type="entry name" value="2-isopropylmalate synthase"/>
    <property type="match status" value="1"/>
</dbReference>
<dbReference type="Pfam" id="PF00682">
    <property type="entry name" value="HMGL-like"/>
    <property type="match status" value="1"/>
</dbReference>
<comment type="pathway">
    <text evidence="1 11">Amino-acid biosynthesis; L-leucine biosynthesis; L-leucine from 3-methyl-2-oxobutanoate: step 1/4.</text>
</comment>
<keyword evidence="8 11" id="KW-0479">Metal-binding</keyword>
<evidence type="ECO:0000256" key="5">
    <source>
        <dbReference type="ARBA" id="ARBA00022430"/>
    </source>
</evidence>
<dbReference type="InterPro" id="IPR013709">
    <property type="entry name" value="2-isopropylmalate_synth_dimer"/>
</dbReference>
<dbReference type="InterPro" id="IPR005671">
    <property type="entry name" value="LeuA_bact_synth"/>
</dbReference>
<dbReference type="SUPFAM" id="SSF110921">
    <property type="entry name" value="2-isopropylmalate synthase LeuA, allosteric (dimerisation) domain"/>
    <property type="match status" value="1"/>
</dbReference>
<comment type="catalytic activity">
    <reaction evidence="11">
        <text>3-methyl-2-oxobutanoate + acetyl-CoA + H2O = (2S)-2-isopropylmalate + CoA + H(+)</text>
        <dbReference type="Rhea" id="RHEA:21524"/>
        <dbReference type="ChEBI" id="CHEBI:1178"/>
        <dbReference type="ChEBI" id="CHEBI:11851"/>
        <dbReference type="ChEBI" id="CHEBI:15377"/>
        <dbReference type="ChEBI" id="CHEBI:15378"/>
        <dbReference type="ChEBI" id="CHEBI:57287"/>
        <dbReference type="ChEBI" id="CHEBI:57288"/>
        <dbReference type="EC" id="2.3.3.13"/>
    </reaction>
</comment>
<dbReference type="InterPro" id="IPR000891">
    <property type="entry name" value="PYR_CT"/>
</dbReference>
<dbReference type="Gene3D" id="1.10.238.260">
    <property type="match status" value="1"/>
</dbReference>
<organism evidence="13 14">
    <name type="scientific">Lignipirellula cremea</name>
    <dbReference type="NCBI Taxonomy" id="2528010"/>
    <lineage>
        <taxon>Bacteria</taxon>
        <taxon>Pseudomonadati</taxon>
        <taxon>Planctomycetota</taxon>
        <taxon>Planctomycetia</taxon>
        <taxon>Pirellulales</taxon>
        <taxon>Pirellulaceae</taxon>
        <taxon>Lignipirellula</taxon>
    </lineage>
</organism>
<dbReference type="Gene3D" id="3.20.20.70">
    <property type="entry name" value="Aldolase class I"/>
    <property type="match status" value="1"/>
</dbReference>
<evidence type="ECO:0000256" key="10">
    <source>
        <dbReference type="ARBA" id="ARBA00023304"/>
    </source>
</evidence>
<dbReference type="InterPro" id="IPR002034">
    <property type="entry name" value="AIPM/Hcit_synth_CS"/>
</dbReference>
<dbReference type="FunFam" id="3.20.20.70:FF:000010">
    <property type="entry name" value="2-isopropylmalate synthase"/>
    <property type="match status" value="1"/>
</dbReference>
<dbReference type="HAMAP" id="MF_01025">
    <property type="entry name" value="LeuA_type1"/>
    <property type="match status" value="1"/>
</dbReference>
<dbReference type="NCBIfam" id="TIGR00973">
    <property type="entry name" value="leuA_bact"/>
    <property type="match status" value="1"/>
</dbReference>
<feature type="region of interest" description="Regulatory domain" evidence="11">
    <location>
        <begin position="405"/>
        <end position="534"/>
    </location>
</feature>
<dbReference type="PROSITE" id="PS00816">
    <property type="entry name" value="AIPM_HOMOCIT_SYNTH_2"/>
    <property type="match status" value="1"/>
</dbReference>
<dbReference type="InterPro" id="IPR050073">
    <property type="entry name" value="2-IPM_HCS-like"/>
</dbReference>
<protein>
    <recommendedName>
        <fullName evidence="4 11">2-isopropylmalate synthase</fullName>
        <ecNumber evidence="3 11">2.3.3.13</ecNumber>
    </recommendedName>
    <alternativeName>
        <fullName evidence="11">Alpha-IPM synthase</fullName>
    </alternativeName>
    <alternativeName>
        <fullName evidence="11">Alpha-isopropylmalate synthase</fullName>
    </alternativeName>
</protein>
<evidence type="ECO:0000256" key="9">
    <source>
        <dbReference type="ARBA" id="ARBA00023211"/>
    </source>
</evidence>
<dbReference type="EMBL" id="CP036433">
    <property type="protein sequence ID" value="QDU97587.1"/>
    <property type="molecule type" value="Genomic_DNA"/>
</dbReference>
<dbReference type="SMART" id="SM00917">
    <property type="entry name" value="LeuA_dimer"/>
    <property type="match status" value="1"/>
</dbReference>
<dbReference type="PANTHER" id="PTHR10277">
    <property type="entry name" value="HOMOCITRATE SYNTHASE-RELATED"/>
    <property type="match status" value="1"/>
</dbReference>
<dbReference type="FunFam" id="1.10.238.260:FF:000001">
    <property type="entry name" value="2-isopropylmalate synthase"/>
    <property type="match status" value="1"/>
</dbReference>
<dbReference type="Pfam" id="PF22617">
    <property type="entry name" value="HCS_D2"/>
    <property type="match status" value="1"/>
</dbReference>
<evidence type="ECO:0000259" key="12">
    <source>
        <dbReference type="PROSITE" id="PS50991"/>
    </source>
</evidence>
<dbReference type="InterPro" id="IPR054691">
    <property type="entry name" value="LeuA/HCS_post-cat"/>
</dbReference>
<comment type="similarity">
    <text evidence="2 11">Belongs to the alpha-IPM synthase/homocitrate synthase family. LeuA type 1 subfamily.</text>
</comment>
<evidence type="ECO:0000256" key="8">
    <source>
        <dbReference type="ARBA" id="ARBA00022723"/>
    </source>
</evidence>
<accession>A0A518E0H3</accession>
<comment type="cofactor">
    <cofactor evidence="11">
        <name>Mn(2+)</name>
        <dbReference type="ChEBI" id="CHEBI:29035"/>
    </cofactor>
</comment>
<dbReference type="AlphaFoldDB" id="A0A518E0H3"/>
<gene>
    <name evidence="13" type="primary">leuA_1</name>
    <name evidence="11" type="synonym">leuA</name>
    <name evidence="13" type="ORF">Pla8534_54370</name>
</gene>
<dbReference type="SUPFAM" id="SSF51569">
    <property type="entry name" value="Aldolase"/>
    <property type="match status" value="1"/>
</dbReference>
<dbReference type="PROSITE" id="PS00815">
    <property type="entry name" value="AIPM_HOMOCIT_SYNTH_1"/>
    <property type="match status" value="1"/>
</dbReference>
<dbReference type="EC" id="2.3.3.13" evidence="3 11"/>
<evidence type="ECO:0000256" key="6">
    <source>
        <dbReference type="ARBA" id="ARBA00022605"/>
    </source>
</evidence>
<dbReference type="GO" id="GO:0009098">
    <property type="term" value="P:L-leucine biosynthetic process"/>
    <property type="evidence" value="ECO:0007669"/>
    <property type="project" value="UniProtKB-UniRule"/>
</dbReference>
<keyword evidence="6 11" id="KW-0028">Amino-acid biosynthesis</keyword>
<evidence type="ECO:0000256" key="3">
    <source>
        <dbReference type="ARBA" id="ARBA00012973"/>
    </source>
</evidence>
<dbReference type="UniPathway" id="UPA00048">
    <property type="reaction ID" value="UER00070"/>
</dbReference>
<keyword evidence="14" id="KW-1185">Reference proteome</keyword>
<dbReference type="InterPro" id="IPR036230">
    <property type="entry name" value="LeuA_allosteric_dom_sf"/>
</dbReference>
<dbReference type="GO" id="GO:0030145">
    <property type="term" value="F:manganese ion binding"/>
    <property type="evidence" value="ECO:0007669"/>
    <property type="project" value="UniProtKB-UniRule"/>
</dbReference>
<name>A0A518E0H3_9BACT</name>
<dbReference type="GO" id="GO:0003852">
    <property type="term" value="F:2-isopropylmalate synthase activity"/>
    <property type="evidence" value="ECO:0007669"/>
    <property type="project" value="UniProtKB-UniRule"/>
</dbReference>
<keyword evidence="11" id="KW-0963">Cytoplasm</keyword>
<dbReference type="PROSITE" id="PS50991">
    <property type="entry name" value="PYR_CT"/>
    <property type="match status" value="1"/>
</dbReference>
<dbReference type="NCBIfam" id="NF002086">
    <property type="entry name" value="PRK00915.1-3"/>
    <property type="match status" value="1"/>
</dbReference>
<sequence length="534" mass="57584">MTAENTMTSESNAAAPPIVIFDTTLRDGEQSPGASMNLQEKMEVAHALALLGVNIVEAGFPIASPGDFEAVREIASQIHGPTICGLARCSDADIDRAWEALKHGKQTRIHVFLATSAIHREFKLRMTREEIIRRAVAGVKRAVSYCDDVEFSPEDAARTESDFLCEVVEAAIAAGATTVNIPDTVGYATPTHMGGVIANLKNRVPNIDKAVISVHCHNDLGLAVANSLAAVENGAGQIECTINGIGERAGNCSLEEVVMALRTRSDYYGRSTSIQTERLVPTSRLVASVTGIRVQRNKAIVGRNAFAHEAGIHQDGMLKEPSTYEIMRPEDVGFSKTDLVLGKHSGRAALADRAKALGYRLSGEQLQTVFEEFKVLADKKKEIYDGDIAALIDQQLNQAPQQEWTLESFSAHCGNNQPPQVKLTLRRGDQTFTEETSEGDGPIDAAFWAVEKITEVPITCKAFRVRSASLGRDAQGEATLEVEHEGQVFRGRGVSTDTIEATIKALLNAINRIAFTKECKEAAAGETESPAASG</sequence>
<feature type="domain" description="Pyruvate carboxyltransferase" evidence="12">
    <location>
        <begin position="18"/>
        <end position="280"/>
    </location>
</feature>
<evidence type="ECO:0000256" key="7">
    <source>
        <dbReference type="ARBA" id="ARBA00022679"/>
    </source>
</evidence>
<feature type="binding site" evidence="11">
    <location>
        <position position="215"/>
    </location>
    <ligand>
        <name>Mn(2+)</name>
        <dbReference type="ChEBI" id="CHEBI:29035"/>
    </ligand>
</feature>
<evidence type="ECO:0000256" key="11">
    <source>
        <dbReference type="HAMAP-Rule" id="MF_01025"/>
    </source>
</evidence>
<evidence type="ECO:0000256" key="2">
    <source>
        <dbReference type="ARBA" id="ARBA00009396"/>
    </source>
</evidence>
<evidence type="ECO:0000256" key="4">
    <source>
        <dbReference type="ARBA" id="ARBA00018198"/>
    </source>
</evidence>
<dbReference type="OrthoDB" id="9804858at2"/>
<evidence type="ECO:0000313" key="14">
    <source>
        <dbReference type="Proteomes" id="UP000317648"/>
    </source>
</evidence>
<dbReference type="Pfam" id="PF08502">
    <property type="entry name" value="LeuA_dimer"/>
    <property type="match status" value="1"/>
</dbReference>
<keyword evidence="10 11" id="KW-0100">Branched-chain amino acid biosynthesis</keyword>
<proteinExistence type="inferred from homology"/>
<feature type="binding site" evidence="11">
    <location>
        <position position="251"/>
    </location>
    <ligand>
        <name>Mn(2+)</name>
        <dbReference type="ChEBI" id="CHEBI:29035"/>
    </ligand>
</feature>
<dbReference type="InterPro" id="IPR013785">
    <property type="entry name" value="Aldolase_TIM"/>
</dbReference>
<comment type="function">
    <text evidence="11">Catalyzes the condensation of the acetyl group of acetyl-CoA with 3-methyl-2-oxobutanoate (2-ketoisovalerate) to form 3-carboxy-3-hydroxy-4-methylpentanoate (2-isopropylmalate).</text>
</comment>
<keyword evidence="9 11" id="KW-0464">Manganese</keyword>
<comment type="subunit">
    <text evidence="11">Homodimer.</text>
</comment>
<dbReference type="PANTHER" id="PTHR10277:SF9">
    <property type="entry name" value="2-ISOPROPYLMALATE SYNTHASE 1, CHLOROPLASTIC-RELATED"/>
    <property type="match status" value="1"/>
</dbReference>
<feature type="binding site" evidence="11">
    <location>
        <position position="217"/>
    </location>
    <ligand>
        <name>Mn(2+)</name>
        <dbReference type="ChEBI" id="CHEBI:29035"/>
    </ligand>
</feature>
<dbReference type="GO" id="GO:0003985">
    <property type="term" value="F:acetyl-CoA C-acetyltransferase activity"/>
    <property type="evidence" value="ECO:0007669"/>
    <property type="project" value="UniProtKB-UniRule"/>
</dbReference>
<dbReference type="Gene3D" id="3.30.160.270">
    <property type="match status" value="1"/>
</dbReference>
<keyword evidence="7 11" id="KW-0808">Transferase</keyword>
<evidence type="ECO:0000256" key="1">
    <source>
        <dbReference type="ARBA" id="ARBA00004689"/>
    </source>
</evidence>
<dbReference type="GO" id="GO:0005737">
    <property type="term" value="C:cytoplasm"/>
    <property type="evidence" value="ECO:0007669"/>
    <property type="project" value="UniProtKB-UniRule"/>
</dbReference>
<dbReference type="Proteomes" id="UP000317648">
    <property type="component" value="Chromosome"/>
</dbReference>